<keyword evidence="2" id="KW-1185">Reference proteome</keyword>
<dbReference type="InterPro" id="IPR009959">
    <property type="entry name" value="Cyclase_SnoaL-like"/>
</dbReference>
<sequence>MPHADPKDVVRRFNLDVIERGDRAAFEALMLPSFVNRTAPPGAADGPESMWQTFDRVLRPALSDLRVEIHDQAAEGAKVTSRKTIRGRHTGTLLGVAATGRDVAIDVIDIVRVEDGRYAEHWGVNTLAAVLAGLRQG</sequence>
<dbReference type="EMBL" id="WSES01000007">
    <property type="protein sequence ID" value="MVW62743.1"/>
    <property type="molecule type" value="Genomic_DNA"/>
</dbReference>
<dbReference type="RefSeq" id="WP_160410041.1">
    <property type="nucleotide sequence ID" value="NZ_WSES01000007.1"/>
</dbReference>
<organism evidence="1 2">
    <name type="scientific">Massilia cellulosiltytica</name>
    <dbReference type="NCBI Taxonomy" id="2683234"/>
    <lineage>
        <taxon>Bacteria</taxon>
        <taxon>Pseudomonadati</taxon>
        <taxon>Pseudomonadota</taxon>
        <taxon>Betaproteobacteria</taxon>
        <taxon>Burkholderiales</taxon>
        <taxon>Oxalobacteraceae</taxon>
        <taxon>Telluria group</taxon>
        <taxon>Massilia</taxon>
    </lineage>
</organism>
<dbReference type="InterPro" id="IPR032710">
    <property type="entry name" value="NTF2-like_dom_sf"/>
</dbReference>
<comment type="caution">
    <text evidence="1">The sequence shown here is derived from an EMBL/GenBank/DDBJ whole genome shotgun (WGS) entry which is preliminary data.</text>
</comment>
<evidence type="ECO:0000313" key="2">
    <source>
        <dbReference type="Proteomes" id="UP000443353"/>
    </source>
</evidence>
<dbReference type="AlphaFoldDB" id="A0A7X3G3B9"/>
<gene>
    <name evidence="1" type="ORF">GPY61_22700</name>
</gene>
<dbReference type="PANTHER" id="PTHR38436">
    <property type="entry name" value="POLYKETIDE CYCLASE SNOAL-LIKE DOMAIN"/>
    <property type="match status" value="1"/>
</dbReference>
<reference evidence="1 2" key="1">
    <citation type="submission" date="2019-12" db="EMBL/GenBank/DDBJ databases">
        <authorList>
            <person name="Li C."/>
            <person name="Zhao J."/>
        </authorList>
    </citation>
    <scope>NUCLEOTIDE SEQUENCE [LARGE SCALE GENOMIC DNA]</scope>
    <source>
        <strain evidence="1 2">NEAU-DD11</strain>
    </source>
</reference>
<dbReference type="Gene3D" id="3.10.450.50">
    <property type="match status" value="1"/>
</dbReference>
<accession>A0A7X3G3B9</accession>
<dbReference type="PANTHER" id="PTHR38436:SF1">
    <property type="entry name" value="ESTER CYCLASE"/>
    <property type="match status" value="1"/>
</dbReference>
<dbReference type="GO" id="GO:0030638">
    <property type="term" value="P:polyketide metabolic process"/>
    <property type="evidence" value="ECO:0007669"/>
    <property type="project" value="InterPro"/>
</dbReference>
<dbReference type="SUPFAM" id="SSF54427">
    <property type="entry name" value="NTF2-like"/>
    <property type="match status" value="1"/>
</dbReference>
<dbReference type="Proteomes" id="UP000443353">
    <property type="component" value="Unassembled WGS sequence"/>
</dbReference>
<name>A0A7X3G3B9_9BURK</name>
<proteinExistence type="predicted"/>
<protein>
    <submittedName>
        <fullName evidence="1">Ester cyclase</fullName>
    </submittedName>
</protein>
<evidence type="ECO:0000313" key="1">
    <source>
        <dbReference type="EMBL" id="MVW62743.1"/>
    </source>
</evidence>
<dbReference type="Pfam" id="PF07366">
    <property type="entry name" value="SnoaL"/>
    <property type="match status" value="1"/>
</dbReference>